<comment type="caution">
    <text evidence="1">The sequence shown here is derived from an EMBL/GenBank/DDBJ whole genome shotgun (WGS) entry which is preliminary data.</text>
</comment>
<keyword evidence="2" id="KW-1185">Reference proteome</keyword>
<dbReference type="EMBL" id="QDKM01000002">
    <property type="protein sequence ID" value="PVH29844.1"/>
    <property type="molecule type" value="Genomic_DNA"/>
</dbReference>
<gene>
    <name evidence="1" type="ORF">DDE20_07025</name>
</gene>
<dbReference type="Proteomes" id="UP000245911">
    <property type="component" value="Unassembled WGS sequence"/>
</dbReference>
<dbReference type="Pfam" id="PF13433">
    <property type="entry name" value="Peripla_BP_5"/>
    <property type="match status" value="1"/>
</dbReference>
<dbReference type="OrthoDB" id="9802022at2"/>
<sequence>MRRQIEIGLLFSCTASYGLIAAAGRAGALRAIDEVNADPAFDLTFIPVERDPQGNIDLYQPMCAEILRSTNARHVIGTTTSWSRKEVIPTLEKAGGILWYPCPHEGFEASDHVVYMHACPNQHLVPLMDWALPRYGRRAHLVGSNYIWGWEINRVARDLVMGSGGTVLGERYLRIGDTDVARMIEEIRATRPDFVLNSLIGSSSYAFLAAMAELRREDSAFAGGKMPVLSCNLTECELPKLGADAEGLISAGPYFHGAAGWPGDGRVFASSFEAAAYVSVRALAGLLAHRPGAEMLCLRSLLDQPKEARFGIDRATHHVTLPALIAEVQQGRFEVVSARDGVEPDPYLSRRSNRLHPNLTVVTP</sequence>
<reference evidence="1 2" key="1">
    <citation type="submission" date="2018-04" db="EMBL/GenBank/DDBJ databases">
        <title>Pararhodobacter oceanense sp. nov., isolated from marine intertidal sediment.</title>
        <authorList>
            <person name="Wang X.-L."/>
            <person name="Du Z.-J."/>
        </authorList>
    </citation>
    <scope>NUCLEOTIDE SEQUENCE [LARGE SCALE GENOMIC DNA]</scope>
    <source>
        <strain evidence="1 2">AM505</strain>
    </source>
</reference>
<accession>A0A2T8HWR5</accession>
<dbReference type="InterPro" id="IPR028082">
    <property type="entry name" value="Peripla_BP_I"/>
</dbReference>
<dbReference type="PANTHER" id="PTHR47628:SF1">
    <property type="entry name" value="ALIPHATIC AMIDASE EXPRESSION-REGULATING PROTEIN"/>
    <property type="match status" value="1"/>
</dbReference>
<evidence type="ECO:0000313" key="2">
    <source>
        <dbReference type="Proteomes" id="UP000245911"/>
    </source>
</evidence>
<dbReference type="AlphaFoldDB" id="A0A2T8HWR5"/>
<evidence type="ECO:0000313" key="1">
    <source>
        <dbReference type="EMBL" id="PVH29844.1"/>
    </source>
</evidence>
<name>A0A2T8HWR5_9RHOB</name>
<organism evidence="1 2">
    <name type="scientific">Pararhodobacter oceanensis</name>
    <dbReference type="NCBI Taxonomy" id="2172121"/>
    <lineage>
        <taxon>Bacteria</taxon>
        <taxon>Pseudomonadati</taxon>
        <taxon>Pseudomonadota</taxon>
        <taxon>Alphaproteobacteria</taxon>
        <taxon>Rhodobacterales</taxon>
        <taxon>Paracoccaceae</taxon>
        <taxon>Pararhodobacter</taxon>
    </lineage>
</organism>
<dbReference type="Gene3D" id="3.40.50.2300">
    <property type="match status" value="2"/>
</dbReference>
<proteinExistence type="predicted"/>
<dbReference type="PANTHER" id="PTHR47628">
    <property type="match status" value="1"/>
</dbReference>
<dbReference type="RefSeq" id="WP_116557735.1">
    <property type="nucleotide sequence ID" value="NZ_QDKM01000002.1"/>
</dbReference>
<protein>
    <submittedName>
        <fullName evidence="1">N-acetylmuramoyl-L-alanine amidase</fullName>
    </submittedName>
</protein>
<dbReference type="SUPFAM" id="SSF53822">
    <property type="entry name" value="Periplasmic binding protein-like I"/>
    <property type="match status" value="1"/>
</dbReference>